<evidence type="ECO:0000256" key="1">
    <source>
        <dbReference type="ARBA" id="ARBA00001946"/>
    </source>
</evidence>
<dbReference type="AlphaFoldDB" id="A0A645FAR6"/>
<dbReference type="PANTHER" id="PTHR43046:SF12">
    <property type="entry name" value="GDP-MANNOSE MANNOSYL HYDROLASE"/>
    <property type="match status" value="1"/>
</dbReference>
<dbReference type="PROSITE" id="PS00893">
    <property type="entry name" value="NUDIX_BOX"/>
    <property type="match status" value="1"/>
</dbReference>
<name>A0A645FAR6_9ZZZZ</name>
<dbReference type="InterPro" id="IPR000086">
    <property type="entry name" value="NUDIX_hydrolase_dom"/>
</dbReference>
<accession>A0A645FAR6</accession>
<keyword evidence="3" id="KW-0460">Magnesium</keyword>
<dbReference type="InterPro" id="IPR015797">
    <property type="entry name" value="NUDIX_hydrolase-like_dom_sf"/>
</dbReference>
<comment type="caution">
    <text evidence="5">The sequence shown here is derived from an EMBL/GenBank/DDBJ whole genome shotgun (WGS) entry which is preliminary data.</text>
</comment>
<dbReference type="GO" id="GO:0016787">
    <property type="term" value="F:hydrolase activity"/>
    <property type="evidence" value="ECO:0007669"/>
    <property type="project" value="UniProtKB-KW"/>
</dbReference>
<dbReference type="Gene3D" id="3.40.630.30">
    <property type="match status" value="1"/>
</dbReference>
<reference evidence="5" key="1">
    <citation type="submission" date="2019-08" db="EMBL/GenBank/DDBJ databases">
        <authorList>
            <person name="Kucharzyk K."/>
            <person name="Murdoch R.W."/>
            <person name="Higgins S."/>
            <person name="Loffler F."/>
        </authorList>
    </citation>
    <scope>NUCLEOTIDE SEQUENCE</scope>
</reference>
<keyword evidence="2" id="KW-0378">Hydrolase</keyword>
<evidence type="ECO:0000313" key="5">
    <source>
        <dbReference type="EMBL" id="MPN11401.1"/>
    </source>
</evidence>
<feature type="domain" description="Nudix hydrolase" evidence="4">
    <location>
        <begin position="115"/>
        <end position="245"/>
    </location>
</feature>
<gene>
    <name evidence="5" type="ORF">SDC9_158702</name>
</gene>
<proteinExistence type="predicted"/>
<dbReference type="SUPFAM" id="SSF55729">
    <property type="entry name" value="Acyl-CoA N-acyltransferases (Nat)"/>
    <property type="match status" value="1"/>
</dbReference>
<organism evidence="5">
    <name type="scientific">bioreactor metagenome</name>
    <dbReference type="NCBI Taxonomy" id="1076179"/>
    <lineage>
        <taxon>unclassified sequences</taxon>
        <taxon>metagenomes</taxon>
        <taxon>ecological metagenomes</taxon>
    </lineage>
</organism>
<sequence>MDDAFEIKLTVNDGIGILEWAGQTDQATLDRGVSLAADDALIGRGVERLEVQIPADDQMAMRALHRARFRREGRRRKAVRGPDGSWRDVLVYARLAIDQVYGPDGFSGVMNTVLPTHRIIGHVLFRDEAGRILLVETTYKDDWELPGGVVEPNEPPRVGAEREVLEELGIHVRLNQPLVVDWMPPYLGWDDAVEFIFDGGVLDQATIARMQLPETEIRAFRWVFEDEMDAHIYSLSARRLHRLLAGPTTIYTEDGRELD</sequence>
<dbReference type="InterPro" id="IPR016181">
    <property type="entry name" value="Acyl_CoA_acyltransferase"/>
</dbReference>
<evidence type="ECO:0000256" key="3">
    <source>
        <dbReference type="ARBA" id="ARBA00022842"/>
    </source>
</evidence>
<evidence type="ECO:0000259" key="4">
    <source>
        <dbReference type="PROSITE" id="PS51462"/>
    </source>
</evidence>
<dbReference type="Gene3D" id="3.90.79.10">
    <property type="entry name" value="Nucleoside Triphosphate Pyrophosphohydrolase"/>
    <property type="match status" value="1"/>
</dbReference>
<dbReference type="InterPro" id="IPR020084">
    <property type="entry name" value="NUDIX_hydrolase_CS"/>
</dbReference>
<protein>
    <recommendedName>
        <fullName evidence="4">Nudix hydrolase domain-containing protein</fullName>
    </recommendedName>
</protein>
<dbReference type="CDD" id="cd18876">
    <property type="entry name" value="NUDIX_Hydrolase"/>
    <property type="match status" value="1"/>
</dbReference>
<comment type="cofactor">
    <cofactor evidence="1">
        <name>Mg(2+)</name>
        <dbReference type="ChEBI" id="CHEBI:18420"/>
    </cofactor>
</comment>
<dbReference type="PANTHER" id="PTHR43046">
    <property type="entry name" value="GDP-MANNOSE MANNOSYL HYDROLASE"/>
    <property type="match status" value="1"/>
</dbReference>
<dbReference type="PROSITE" id="PS51462">
    <property type="entry name" value="NUDIX"/>
    <property type="match status" value="1"/>
</dbReference>
<dbReference type="EMBL" id="VSSQ01057604">
    <property type="protein sequence ID" value="MPN11401.1"/>
    <property type="molecule type" value="Genomic_DNA"/>
</dbReference>
<evidence type="ECO:0000256" key="2">
    <source>
        <dbReference type="ARBA" id="ARBA00022801"/>
    </source>
</evidence>
<dbReference type="Pfam" id="PF00293">
    <property type="entry name" value="NUDIX"/>
    <property type="match status" value="1"/>
</dbReference>
<dbReference type="SUPFAM" id="SSF55811">
    <property type="entry name" value="Nudix"/>
    <property type="match status" value="1"/>
</dbReference>